<accession>A0A2Z3YS32</accession>
<dbReference type="AlphaFoldDB" id="A0A2Z3YS32"/>
<name>A0A2Z3YS32_9CORY</name>
<evidence type="ECO:0000313" key="3">
    <source>
        <dbReference type="EMBL" id="AWT27119.1"/>
    </source>
</evidence>
<protein>
    <recommendedName>
        <fullName evidence="2">Luciferase-like domain-containing protein</fullName>
    </recommendedName>
</protein>
<dbReference type="STRING" id="1737425.GCA_900049755_01501"/>
<evidence type="ECO:0000256" key="1">
    <source>
        <dbReference type="SAM" id="MobiDB-lite"/>
    </source>
</evidence>
<feature type="region of interest" description="Disordered" evidence="1">
    <location>
        <begin position="1"/>
        <end position="20"/>
    </location>
</feature>
<dbReference type="InterPro" id="IPR050766">
    <property type="entry name" value="Bact_Lucif_Oxidored"/>
</dbReference>
<sequence>MSTTTPVTDSPPDPATGAGGSLISSAGIITAANYPDGDPADRVRGLGATLDLIVAAEELGYDTAGVRQRQLERGSSSALTVLAAASQRTTGIGLETSVVPLGYEVPFRLAEDFATVDALSGGRVTVGISTSAPHHELLDHLNRPDHSPATDPLELLDRFLEALRGAPLADALLPTPYGELHPPAVLPSIPDALSRVWLGAGSARSVDRAASLGLGVFLGNIGYLGTGGTGGTGSTGSTGTAEGDRPLLDSDFTDAQRATVDRYLAGYRSPGPGDPGPRVAVERVIVPLDPTSPGRSSRYRHFAQSRRDRTLVRHRRGDRTVIYQRDLVGSPEEIVDRLSSDPVFDGTTGLRLALPYALELDDYLQIITDVRERVLPSLGWTPRSRTSSPSEAGTDPGTAAGEREDAHV</sequence>
<dbReference type="GO" id="GO:0005829">
    <property type="term" value="C:cytosol"/>
    <property type="evidence" value="ECO:0007669"/>
    <property type="project" value="TreeGrafter"/>
</dbReference>
<gene>
    <name evidence="3" type="ORF">Csp1_23690</name>
</gene>
<dbReference type="InterPro" id="IPR036661">
    <property type="entry name" value="Luciferase-like_sf"/>
</dbReference>
<dbReference type="Gene3D" id="3.20.20.30">
    <property type="entry name" value="Luciferase-like domain"/>
    <property type="match status" value="1"/>
</dbReference>
<dbReference type="RefSeq" id="WP_162620263.1">
    <property type="nucleotide sequence ID" value="NZ_CP024988.1"/>
</dbReference>
<organism evidence="3 4">
    <name type="scientific">Corynebacterium provencense</name>
    <dbReference type="NCBI Taxonomy" id="1737425"/>
    <lineage>
        <taxon>Bacteria</taxon>
        <taxon>Bacillati</taxon>
        <taxon>Actinomycetota</taxon>
        <taxon>Actinomycetes</taxon>
        <taxon>Mycobacteriales</taxon>
        <taxon>Corynebacteriaceae</taxon>
        <taxon>Corynebacterium</taxon>
    </lineage>
</organism>
<keyword evidence="4" id="KW-1185">Reference proteome</keyword>
<proteinExistence type="predicted"/>
<feature type="region of interest" description="Disordered" evidence="1">
    <location>
        <begin position="379"/>
        <end position="408"/>
    </location>
</feature>
<evidence type="ECO:0000259" key="2">
    <source>
        <dbReference type="Pfam" id="PF00296"/>
    </source>
</evidence>
<dbReference type="SUPFAM" id="SSF51679">
    <property type="entry name" value="Bacterial luciferase-like"/>
    <property type="match status" value="1"/>
</dbReference>
<reference evidence="4" key="1">
    <citation type="submission" date="2017-11" db="EMBL/GenBank/DDBJ databases">
        <title>Otitis media/interna in a cat caused by the recently described species Corynebacterium provencense.</title>
        <authorList>
            <person name="Kittl S."/>
            <person name="Brodard I."/>
            <person name="Rychener L."/>
            <person name="Jores J."/>
            <person name="Roosje P."/>
            <person name="Gobeli Brawand S."/>
        </authorList>
    </citation>
    <scope>NUCLEOTIDE SEQUENCE [LARGE SCALE GENOMIC DNA]</scope>
    <source>
        <strain evidence="4">17KM38</strain>
    </source>
</reference>
<dbReference type="EMBL" id="CP024988">
    <property type="protein sequence ID" value="AWT27119.1"/>
    <property type="molecule type" value="Genomic_DNA"/>
</dbReference>
<dbReference type="Proteomes" id="UP000247696">
    <property type="component" value="Chromosome"/>
</dbReference>
<evidence type="ECO:0000313" key="4">
    <source>
        <dbReference type="Proteomes" id="UP000247696"/>
    </source>
</evidence>
<dbReference type="GO" id="GO:0016705">
    <property type="term" value="F:oxidoreductase activity, acting on paired donors, with incorporation or reduction of molecular oxygen"/>
    <property type="evidence" value="ECO:0007669"/>
    <property type="project" value="InterPro"/>
</dbReference>
<dbReference type="KEGG" id="cpre:Csp1_23690"/>
<dbReference type="PANTHER" id="PTHR30137:SF15">
    <property type="entry name" value="BLL6902 PROTEIN"/>
    <property type="match status" value="1"/>
</dbReference>
<feature type="region of interest" description="Disordered" evidence="1">
    <location>
        <begin position="229"/>
        <end position="249"/>
    </location>
</feature>
<dbReference type="InterPro" id="IPR011251">
    <property type="entry name" value="Luciferase-like_dom"/>
</dbReference>
<dbReference type="Pfam" id="PF00296">
    <property type="entry name" value="Bac_luciferase"/>
    <property type="match status" value="1"/>
</dbReference>
<dbReference type="PANTHER" id="PTHR30137">
    <property type="entry name" value="LUCIFERASE-LIKE MONOOXYGENASE"/>
    <property type="match status" value="1"/>
</dbReference>
<feature type="domain" description="Luciferase-like" evidence="2">
    <location>
        <begin position="44"/>
        <end position="220"/>
    </location>
</feature>